<proteinExistence type="predicted"/>
<organism evidence="3 4">
    <name type="scientific">Arthrobacter ginkgonis</name>
    <dbReference type="NCBI Taxonomy" id="1630594"/>
    <lineage>
        <taxon>Bacteria</taxon>
        <taxon>Bacillati</taxon>
        <taxon>Actinomycetota</taxon>
        <taxon>Actinomycetes</taxon>
        <taxon>Micrococcales</taxon>
        <taxon>Micrococcaceae</taxon>
        <taxon>Arthrobacter</taxon>
    </lineage>
</organism>
<dbReference type="Proteomes" id="UP001500752">
    <property type="component" value="Unassembled WGS sequence"/>
</dbReference>
<comment type="caution">
    <text evidence="3">The sequence shown here is derived from an EMBL/GenBank/DDBJ whole genome shotgun (WGS) entry which is preliminary data.</text>
</comment>
<dbReference type="PANTHER" id="PTHR30590">
    <property type="entry name" value="INNER MEMBRANE PROTEIN"/>
    <property type="match status" value="1"/>
</dbReference>
<keyword evidence="1" id="KW-0812">Transmembrane</keyword>
<feature type="transmembrane region" description="Helical" evidence="1">
    <location>
        <begin position="151"/>
        <end position="170"/>
    </location>
</feature>
<feature type="transmembrane region" description="Helical" evidence="1">
    <location>
        <begin position="190"/>
        <end position="213"/>
    </location>
</feature>
<feature type="transmembrane region" description="Helical" evidence="1">
    <location>
        <begin position="225"/>
        <end position="243"/>
    </location>
</feature>
<accession>A0ABP7CW59</accession>
<feature type="transmembrane region" description="Helical" evidence="1">
    <location>
        <begin position="121"/>
        <end position="139"/>
    </location>
</feature>
<dbReference type="PANTHER" id="PTHR30590:SF3">
    <property type="entry name" value="HYPOTHETICAL MEMBRANE SPANNING PROTEIN"/>
    <property type="match status" value="1"/>
</dbReference>
<feature type="domain" description="Heparan-alpha-glucosaminide N-acetyltransferase catalytic" evidence="2">
    <location>
        <begin position="19"/>
        <end position="221"/>
    </location>
</feature>
<name>A0ABP7CW59_9MICC</name>
<protein>
    <recommendedName>
        <fullName evidence="2">Heparan-alpha-glucosaminide N-acetyltransferase catalytic domain-containing protein</fullName>
    </recommendedName>
</protein>
<dbReference type="Pfam" id="PF07786">
    <property type="entry name" value="HGSNAT_cat"/>
    <property type="match status" value="1"/>
</dbReference>
<feature type="transmembrane region" description="Helical" evidence="1">
    <location>
        <begin position="301"/>
        <end position="322"/>
    </location>
</feature>
<gene>
    <name evidence="3" type="ORF">GCM10023081_35060</name>
</gene>
<evidence type="ECO:0000256" key="1">
    <source>
        <dbReference type="SAM" id="Phobius"/>
    </source>
</evidence>
<keyword evidence="1" id="KW-0472">Membrane</keyword>
<feature type="transmembrane region" description="Helical" evidence="1">
    <location>
        <begin position="329"/>
        <end position="348"/>
    </location>
</feature>
<evidence type="ECO:0000259" key="2">
    <source>
        <dbReference type="Pfam" id="PF07786"/>
    </source>
</evidence>
<dbReference type="EMBL" id="BAABEO010000023">
    <property type="protein sequence ID" value="GAA3694779.1"/>
    <property type="molecule type" value="Genomic_DNA"/>
</dbReference>
<feature type="transmembrane region" description="Helical" evidence="1">
    <location>
        <begin position="98"/>
        <end position="115"/>
    </location>
</feature>
<feature type="transmembrane region" description="Helical" evidence="1">
    <location>
        <begin position="58"/>
        <end position="78"/>
    </location>
</feature>
<dbReference type="InterPro" id="IPR012429">
    <property type="entry name" value="HGSNAT_cat"/>
</dbReference>
<evidence type="ECO:0000313" key="3">
    <source>
        <dbReference type="EMBL" id="GAA3694779.1"/>
    </source>
</evidence>
<sequence length="414" mass="41590">MSARRPSPAPAPALAGGHRLSGVDAARGIALLGMMATHILPLSQALPGGGGGPTWTALLFAGKASALFAVLAGVGLALLTGGARPQPPERLRRSRRGIAVRALLVAVIGFAAGSLDAGVAVILVHYGVLFLLALPFLGLPARRLAWWAGGWLLLSPVALFLLLPVVRAWVDPSDVGGSPAFTDLAQPVTVLADLFVTGYYPVVAWLGFLLVGLAVGRSDLSRPPVALALLAGGTAVAAAARWGSAELLAAPGANAALRAATGLSAQGLDTALATGQKLDGAQQSIWWFALSAPHTGSPLDLLHVAGTALAVLGGCLLVAAALTATLGPLGDALLWPVAGAGAATLTLYTGHLMALDLLSGMTAELPRLAVYLGFVVAALLAGIVVKWSGVRGPLEAAVHAASAAAAGGRIRERT</sequence>
<evidence type="ECO:0000313" key="4">
    <source>
        <dbReference type="Proteomes" id="UP001500752"/>
    </source>
</evidence>
<feature type="transmembrane region" description="Helical" evidence="1">
    <location>
        <begin position="28"/>
        <end position="46"/>
    </location>
</feature>
<dbReference type="InterPro" id="IPR052529">
    <property type="entry name" value="Bact_Transport_Assoc"/>
</dbReference>
<dbReference type="RefSeq" id="WP_345152804.1">
    <property type="nucleotide sequence ID" value="NZ_BAABEO010000023.1"/>
</dbReference>
<keyword evidence="1" id="KW-1133">Transmembrane helix</keyword>
<keyword evidence="4" id="KW-1185">Reference proteome</keyword>
<feature type="transmembrane region" description="Helical" evidence="1">
    <location>
        <begin position="368"/>
        <end position="385"/>
    </location>
</feature>
<reference evidence="4" key="1">
    <citation type="journal article" date="2019" name="Int. J. Syst. Evol. Microbiol.">
        <title>The Global Catalogue of Microorganisms (GCM) 10K type strain sequencing project: providing services to taxonomists for standard genome sequencing and annotation.</title>
        <authorList>
            <consortium name="The Broad Institute Genomics Platform"/>
            <consortium name="The Broad Institute Genome Sequencing Center for Infectious Disease"/>
            <person name="Wu L."/>
            <person name="Ma J."/>
        </authorList>
    </citation>
    <scope>NUCLEOTIDE SEQUENCE [LARGE SCALE GENOMIC DNA]</scope>
    <source>
        <strain evidence="4">JCM 30742</strain>
    </source>
</reference>